<dbReference type="Pfam" id="PF11154">
    <property type="entry name" value="DUF2934"/>
    <property type="match status" value="1"/>
</dbReference>
<dbReference type="EMBL" id="CP107246">
    <property type="protein sequence ID" value="WIM04531.1"/>
    <property type="molecule type" value="Genomic_DNA"/>
</dbReference>
<dbReference type="KEGG" id="npv:OHM77_07370"/>
<reference evidence="1" key="1">
    <citation type="journal article" date="2023" name="Nat. Microbiol.">
        <title>Enrichment and characterization of a nitric oxide-reducing microbial community in a continuous bioreactor.</title>
        <authorList>
            <person name="Garrido-Amador P."/>
            <person name="Stortenbeker N."/>
            <person name="Wessels H.J.C.T."/>
            <person name="Speth D.R."/>
            <person name="Garcia-Heredia I."/>
            <person name="Kartal B."/>
        </authorList>
    </citation>
    <scope>NUCLEOTIDE SEQUENCE</scope>
    <source>
        <strain evidence="1">MAG1</strain>
    </source>
</reference>
<sequence length="54" mass="6332">MAARIDPDQRRHYVEVAAYFIAEQRGFLCGCEIEDWVLAENEIERMLREGKLSC</sequence>
<dbReference type="AlphaFoldDB" id="A0AA49IXL0"/>
<accession>A0AA49IXL0</accession>
<name>A0AA49IXL0_9PROT</name>
<dbReference type="Proteomes" id="UP001234916">
    <property type="component" value="Chromosome"/>
</dbReference>
<gene>
    <name evidence="1" type="ORF">OHM77_07370</name>
</gene>
<evidence type="ECO:0000313" key="1">
    <source>
        <dbReference type="EMBL" id="WIM04531.1"/>
    </source>
</evidence>
<proteinExistence type="predicted"/>
<organism evidence="1">
    <name type="scientific">Candidatus Nitricoxidivorans perseverans</name>
    <dbReference type="NCBI Taxonomy" id="2975601"/>
    <lineage>
        <taxon>Bacteria</taxon>
        <taxon>Pseudomonadati</taxon>
        <taxon>Pseudomonadota</taxon>
        <taxon>Betaproteobacteria</taxon>
        <taxon>Nitrosomonadales</taxon>
        <taxon>Sterolibacteriaceae</taxon>
        <taxon>Candidatus Nitricoxidivorans</taxon>
    </lineage>
</organism>
<protein>
    <submittedName>
        <fullName evidence="1">DUF2934 domain-containing protein</fullName>
    </submittedName>
</protein>
<dbReference type="InterPro" id="IPR021327">
    <property type="entry name" value="DUF2934"/>
</dbReference>